<keyword evidence="9 11" id="KW-0234">DNA repair</keyword>
<proteinExistence type="inferred from homology"/>
<feature type="site" description="Transition state stabilizer" evidence="11">
    <location>
        <position position="55"/>
    </location>
</feature>
<evidence type="ECO:0000256" key="4">
    <source>
        <dbReference type="ARBA" id="ARBA00022763"/>
    </source>
</evidence>
<organism evidence="12 13">
    <name type="scientific">Korarchaeum cryptofilum (strain OPF8)</name>
    <dbReference type="NCBI Taxonomy" id="374847"/>
    <lineage>
        <taxon>Archaea</taxon>
        <taxon>Thermoproteota</taxon>
        <taxon>Candidatus Korarchaeia</taxon>
        <taxon>Candidatus Korarchaeales</taxon>
        <taxon>Candidatus Korarchaeaceae</taxon>
        <taxon>Candidatus Korarchaeum</taxon>
    </lineage>
</organism>
<dbReference type="InterPro" id="IPR002732">
    <property type="entry name" value="Hjc"/>
</dbReference>
<protein>
    <recommendedName>
        <fullName evidence="11">Crossover junction endodeoxyribonuclease Hjc</fullName>
        <shortName evidence="11">Hjc</shortName>
        <ecNumber evidence="11">3.1.21.10</ecNumber>
    </recommendedName>
    <alternativeName>
        <fullName evidence="11">Holliday junction resolvase Hjc</fullName>
    </alternativeName>
</protein>
<keyword evidence="13" id="KW-1185">Reference proteome</keyword>
<dbReference type="PhylomeDB" id="B1L6Z4"/>
<dbReference type="InParanoid" id="B1L6Z4"/>
<dbReference type="Proteomes" id="UP000001686">
    <property type="component" value="Chromosome"/>
</dbReference>
<dbReference type="PIRSF" id="PIRSF004985">
    <property type="entry name" value="Hlld_jn_rslvs_ar"/>
    <property type="match status" value="1"/>
</dbReference>
<dbReference type="GeneID" id="6094754"/>
<dbReference type="PANTHER" id="PTHR39651:SF1">
    <property type="entry name" value="HOLLIDAY JUNCTION RESOLVASE HJC"/>
    <property type="match status" value="1"/>
</dbReference>
<dbReference type="OrthoDB" id="34330at2157"/>
<comment type="subunit">
    <text evidence="11">Homodimer.</text>
</comment>
<dbReference type="InterPro" id="IPR011856">
    <property type="entry name" value="tRNA_endonuc-like_dom_sf"/>
</dbReference>
<keyword evidence="7 11" id="KW-0238">DNA-binding</keyword>
<dbReference type="KEGG" id="kcr:Kcr_1477"/>
<dbReference type="AlphaFoldDB" id="B1L6Z4"/>
<evidence type="ECO:0000256" key="5">
    <source>
        <dbReference type="ARBA" id="ARBA00022801"/>
    </source>
</evidence>
<dbReference type="PANTHER" id="PTHR39651">
    <property type="entry name" value="HOLLIDAY JUNCTION RESOLVASE HJC"/>
    <property type="match status" value="1"/>
</dbReference>
<evidence type="ECO:0000256" key="11">
    <source>
        <dbReference type="HAMAP-Rule" id="MF_01490"/>
    </source>
</evidence>
<dbReference type="Gene3D" id="3.40.1350.10">
    <property type="match status" value="1"/>
</dbReference>
<dbReference type="CDD" id="cd00523">
    <property type="entry name" value="Holliday_junction_resolvase"/>
    <property type="match status" value="1"/>
</dbReference>
<comment type="similarity">
    <text evidence="11">Belongs to the Holliday junction resolvase Hjc family.</text>
</comment>
<dbReference type="RefSeq" id="WP_012310120.1">
    <property type="nucleotide sequence ID" value="NC_010482.1"/>
</dbReference>
<feature type="binding site" evidence="11">
    <location>
        <position position="53"/>
    </location>
    <ligand>
        <name>Mg(2+)</name>
        <dbReference type="ChEBI" id="CHEBI:18420"/>
    </ligand>
</feature>
<dbReference type="GO" id="GO:0000287">
    <property type="term" value="F:magnesium ion binding"/>
    <property type="evidence" value="ECO:0007669"/>
    <property type="project" value="UniProtKB-UniRule"/>
</dbReference>
<keyword evidence="5 11" id="KW-0378">Hydrolase</keyword>
<dbReference type="STRING" id="374847.Kcr_1477"/>
<dbReference type="SUPFAM" id="SSF52980">
    <property type="entry name" value="Restriction endonuclease-like"/>
    <property type="match status" value="1"/>
</dbReference>
<evidence type="ECO:0000256" key="9">
    <source>
        <dbReference type="ARBA" id="ARBA00023204"/>
    </source>
</evidence>
<evidence type="ECO:0000256" key="7">
    <source>
        <dbReference type="ARBA" id="ARBA00023125"/>
    </source>
</evidence>
<keyword evidence="4 11" id="KW-0227">DNA damage</keyword>
<dbReference type="eggNOG" id="arCOG00919">
    <property type="taxonomic scope" value="Archaea"/>
</dbReference>
<dbReference type="InterPro" id="IPR011335">
    <property type="entry name" value="Restrct_endonuc-II-like"/>
</dbReference>
<keyword evidence="2 11" id="KW-0479">Metal-binding</keyword>
<dbReference type="EnsemblBacteria" id="ACB08223">
    <property type="protein sequence ID" value="ACB08223"/>
    <property type="gene ID" value="Kcr_1477"/>
</dbReference>
<evidence type="ECO:0000256" key="8">
    <source>
        <dbReference type="ARBA" id="ARBA00023172"/>
    </source>
</evidence>
<accession>B1L6Z4</accession>
<dbReference type="EMBL" id="CP000968">
    <property type="protein sequence ID" value="ACB08223.1"/>
    <property type="molecule type" value="Genomic_DNA"/>
</dbReference>
<dbReference type="GO" id="GO:0006281">
    <property type="term" value="P:DNA repair"/>
    <property type="evidence" value="ECO:0007669"/>
    <property type="project" value="UniProtKB-UniRule"/>
</dbReference>
<dbReference type="Pfam" id="PF01870">
    <property type="entry name" value="Hjc"/>
    <property type="match status" value="1"/>
</dbReference>
<comment type="catalytic activity">
    <reaction evidence="10 11">
        <text>Endonucleolytic cleavage at a junction such as a reciprocal single-stranded crossover between two homologous DNA duplexes (Holliday junction).</text>
        <dbReference type="EC" id="3.1.21.10"/>
    </reaction>
</comment>
<dbReference type="GO" id="GO:0006310">
    <property type="term" value="P:DNA recombination"/>
    <property type="evidence" value="ECO:0007669"/>
    <property type="project" value="UniProtKB-UniRule"/>
</dbReference>
<feature type="binding site" evidence="11">
    <location>
        <position position="11"/>
    </location>
    <ligand>
        <name>Mg(2+)</name>
        <dbReference type="ChEBI" id="CHEBI:18420"/>
    </ligand>
</feature>
<evidence type="ECO:0000256" key="6">
    <source>
        <dbReference type="ARBA" id="ARBA00022842"/>
    </source>
</evidence>
<evidence type="ECO:0000256" key="3">
    <source>
        <dbReference type="ARBA" id="ARBA00022759"/>
    </source>
</evidence>
<evidence type="ECO:0000256" key="1">
    <source>
        <dbReference type="ARBA" id="ARBA00022722"/>
    </source>
</evidence>
<dbReference type="HAMAP" id="MF_01490">
    <property type="entry name" value="HJ_Resolv_Hjc"/>
    <property type="match status" value="1"/>
</dbReference>
<comment type="function">
    <text evidence="11">A structure-specific endonuclease that resolves Holliday junction (HJ) intermediates during genetic recombination. Cleaves 4-way DNA junctions introducing paired nicks in opposing strands, leaving a 5'-terminal phosphate and a 3'-terminal hydroxyl group that are subsequently ligated to produce recombinant products.</text>
</comment>
<keyword evidence="8 11" id="KW-0233">DNA recombination</keyword>
<feature type="active site" evidence="11">
    <location>
        <position position="31"/>
    </location>
</feature>
<comment type="cofactor">
    <cofactor evidence="11">
        <name>Mg(2+)</name>
        <dbReference type="ChEBI" id="CHEBI:18420"/>
    </cofactor>
    <text evidence="11">Binds 1 Mg(2+) ion per subunit.</text>
</comment>
<reference evidence="12 13" key="1">
    <citation type="journal article" date="2008" name="Proc. Natl. Acad. Sci. U.S.A.">
        <title>A korarchaeal genome reveals new insights into the evolution of the Archaea.</title>
        <authorList>
            <person name="Elkins J.G."/>
            <person name="Podar M."/>
            <person name="Graham D.E."/>
            <person name="Makarova K.S."/>
            <person name="Wolf Y."/>
            <person name="Randau L."/>
            <person name="Hedlund B.P."/>
            <person name="Brochier-Armanet C."/>
            <person name="Kunin V."/>
            <person name="Anderson I."/>
            <person name="Lapidus A."/>
            <person name="Goltsman E."/>
            <person name="Barry K."/>
            <person name="Koonin E.V."/>
            <person name="Hugenholtz P."/>
            <person name="Kyrpides N."/>
            <person name="Wanner G."/>
            <person name="Richardson P."/>
            <person name="Keller M."/>
            <person name="Stetter K.O."/>
        </authorList>
    </citation>
    <scope>NUCLEOTIDE SEQUENCE [LARGE SCALE GENOMIC DNA]</scope>
    <source>
        <strain evidence="13">OPF8</strain>
    </source>
</reference>
<evidence type="ECO:0000313" key="13">
    <source>
        <dbReference type="Proteomes" id="UP000001686"/>
    </source>
</evidence>
<dbReference type="NCBIfam" id="NF040854">
    <property type="entry name" value="Hol_resolv_Hjc"/>
    <property type="match status" value="1"/>
</dbReference>
<feature type="binding site" evidence="11">
    <location>
        <position position="40"/>
    </location>
    <ligand>
        <name>Mg(2+)</name>
        <dbReference type="ChEBI" id="CHEBI:18420"/>
    </ligand>
</feature>
<sequence length="136" mass="14979">MKVKRKGTKAERDLLDKFWRLGIGAVRVAGSGASAHPSTDIIAGFRGRIAVIEVKVSSKEAVYIPPEEVRSINSLASVIGAEPWVAVKFTSERRGNFYMLKIDDARELKSGYLAIDLDLARSKGISVEEFARRIMA</sequence>
<dbReference type="EC" id="3.1.21.10" evidence="11"/>
<keyword evidence="6 11" id="KW-0460">Magnesium</keyword>
<gene>
    <name evidence="11" type="primary">hjc</name>
    <name evidence="12" type="ordered locus">Kcr_1477</name>
</gene>
<dbReference type="GO" id="GO:0008821">
    <property type="term" value="F:crossover junction DNA endonuclease activity"/>
    <property type="evidence" value="ECO:0007669"/>
    <property type="project" value="UniProtKB-UniRule"/>
</dbReference>
<keyword evidence="1 11" id="KW-0540">Nuclease</keyword>
<evidence type="ECO:0000256" key="10">
    <source>
        <dbReference type="ARBA" id="ARBA00029354"/>
    </source>
</evidence>
<evidence type="ECO:0000313" key="12">
    <source>
        <dbReference type="EMBL" id="ACB08223.1"/>
    </source>
</evidence>
<dbReference type="InterPro" id="IPR014428">
    <property type="entry name" value="Hjc_arc"/>
</dbReference>
<keyword evidence="3 11" id="KW-0255">Endonuclease</keyword>
<evidence type="ECO:0000256" key="2">
    <source>
        <dbReference type="ARBA" id="ARBA00022723"/>
    </source>
</evidence>
<dbReference type="GO" id="GO:0003677">
    <property type="term" value="F:DNA binding"/>
    <property type="evidence" value="ECO:0007669"/>
    <property type="project" value="UniProtKB-KW"/>
</dbReference>
<name>B1L6Z4_KORCO</name>
<dbReference type="HOGENOM" id="CLU_139546_0_0_2"/>